<dbReference type="Gene3D" id="3.20.20.70">
    <property type="entry name" value="Aldolase class I"/>
    <property type="match status" value="1"/>
</dbReference>
<dbReference type="RefSeq" id="WP_264988773.1">
    <property type="nucleotide sequence ID" value="NZ_BRZA01000002.1"/>
</dbReference>
<evidence type="ECO:0000256" key="3">
    <source>
        <dbReference type="ARBA" id="ARBA00022691"/>
    </source>
</evidence>
<keyword evidence="2 12" id="KW-0004">4Fe-4S</keyword>
<dbReference type="SFLD" id="SFLDS00029">
    <property type="entry name" value="Radical_SAM"/>
    <property type="match status" value="1"/>
</dbReference>
<evidence type="ECO:0000256" key="7">
    <source>
        <dbReference type="ARBA" id="ARBA00023014"/>
    </source>
</evidence>
<comment type="function">
    <text evidence="12">Catalyzes the cyclization of GTP to (8S)-3',8-cyclo-7,8-dihydroguanosine 5'-triphosphate.</text>
</comment>
<keyword evidence="5 12" id="KW-0547">Nucleotide-binding</keyword>
<dbReference type="PROSITE" id="PS51918">
    <property type="entry name" value="RADICAL_SAM"/>
    <property type="match status" value="1"/>
</dbReference>
<feature type="binding site" evidence="12">
    <location>
        <position position="73"/>
    </location>
    <ligand>
        <name>S-adenosyl-L-methionine</name>
        <dbReference type="ChEBI" id="CHEBI:59789"/>
    </ligand>
</feature>
<dbReference type="InterPro" id="IPR013785">
    <property type="entry name" value="Aldolase_TIM"/>
</dbReference>
<evidence type="ECO:0000313" key="15">
    <source>
        <dbReference type="Proteomes" id="UP001065593"/>
    </source>
</evidence>
<protein>
    <recommendedName>
        <fullName evidence="1 12">GTP 3',8-cyclase</fullName>
        <ecNumber evidence="1 12">4.1.99.22</ecNumber>
    </recommendedName>
    <alternativeName>
        <fullName evidence="12">Molybdenum cofactor biosynthesis protein A</fullName>
    </alternativeName>
</protein>
<dbReference type="SFLD" id="SFLDG01383">
    <property type="entry name" value="cyclic_pyranopterin_phosphate"/>
    <property type="match status" value="1"/>
</dbReference>
<dbReference type="InterPro" id="IPR006638">
    <property type="entry name" value="Elp3/MiaA/NifB-like_rSAM"/>
</dbReference>
<evidence type="ECO:0000256" key="1">
    <source>
        <dbReference type="ARBA" id="ARBA00012167"/>
    </source>
</evidence>
<dbReference type="PANTHER" id="PTHR22960">
    <property type="entry name" value="MOLYBDOPTERIN COFACTOR SYNTHESIS PROTEIN A"/>
    <property type="match status" value="1"/>
</dbReference>
<dbReference type="EMBL" id="BRZA01000002">
    <property type="protein sequence ID" value="GLC89025.1"/>
    <property type="molecule type" value="Genomic_DNA"/>
</dbReference>
<evidence type="ECO:0000256" key="4">
    <source>
        <dbReference type="ARBA" id="ARBA00022723"/>
    </source>
</evidence>
<name>A0ABQ5NKZ3_9BACI</name>
<keyword evidence="3 12" id="KW-0949">S-adenosyl-L-methionine</keyword>
<feature type="binding site" evidence="12">
    <location>
        <position position="262"/>
    </location>
    <ligand>
        <name>[4Fe-4S] cluster</name>
        <dbReference type="ChEBI" id="CHEBI:49883"/>
        <label>2</label>
        <note>4Fe-4S-substrate</note>
    </ligand>
</feature>
<keyword evidence="8 12" id="KW-0342">GTP-binding</keyword>
<feature type="binding site" evidence="12">
    <location>
        <position position="259"/>
    </location>
    <ligand>
        <name>[4Fe-4S] cluster</name>
        <dbReference type="ChEBI" id="CHEBI:49883"/>
        <label>2</label>
        <note>4Fe-4S-substrate</note>
    </ligand>
</feature>
<keyword evidence="15" id="KW-1185">Reference proteome</keyword>
<dbReference type="SFLD" id="SFLDG01067">
    <property type="entry name" value="SPASM/twitch_domain_containing"/>
    <property type="match status" value="1"/>
</dbReference>
<dbReference type="Pfam" id="PF04055">
    <property type="entry name" value="Radical_SAM"/>
    <property type="match status" value="1"/>
</dbReference>
<dbReference type="Proteomes" id="UP001065593">
    <property type="component" value="Unassembled WGS sequence"/>
</dbReference>
<evidence type="ECO:0000256" key="9">
    <source>
        <dbReference type="ARBA" id="ARBA00023150"/>
    </source>
</evidence>
<dbReference type="InterPro" id="IPR058240">
    <property type="entry name" value="rSAM_sf"/>
</dbReference>
<feature type="domain" description="Radical SAM core" evidence="13">
    <location>
        <begin position="6"/>
        <end position="225"/>
    </location>
</feature>
<dbReference type="SMART" id="SM00729">
    <property type="entry name" value="Elp3"/>
    <property type="match status" value="1"/>
</dbReference>
<dbReference type="CDD" id="cd21117">
    <property type="entry name" value="Twitch_MoaA"/>
    <property type="match status" value="1"/>
</dbReference>
<dbReference type="InterPro" id="IPR010505">
    <property type="entry name" value="MoaA_twitch"/>
</dbReference>
<evidence type="ECO:0000256" key="10">
    <source>
        <dbReference type="ARBA" id="ARBA00023239"/>
    </source>
</evidence>
<dbReference type="CDD" id="cd01335">
    <property type="entry name" value="Radical_SAM"/>
    <property type="match status" value="1"/>
</dbReference>
<feature type="binding site" evidence="12">
    <location>
        <position position="29"/>
    </location>
    <ligand>
        <name>[4Fe-4S] cluster</name>
        <dbReference type="ChEBI" id="CHEBI:49883"/>
        <label>1</label>
        <note>4Fe-4S-S-AdoMet</note>
    </ligand>
</feature>
<gene>
    <name evidence="14" type="primary">moaA_2</name>
    <name evidence="12" type="synonym">moaA</name>
    <name evidence="14" type="ORF">LYSBPC_21520</name>
</gene>
<feature type="binding site" evidence="12">
    <location>
        <position position="26"/>
    </location>
    <ligand>
        <name>[4Fe-4S] cluster</name>
        <dbReference type="ChEBI" id="CHEBI:49883"/>
        <label>1</label>
        <note>4Fe-4S-S-AdoMet</note>
    </ligand>
</feature>
<feature type="binding site" evidence="12">
    <location>
        <begin position="264"/>
        <end position="266"/>
    </location>
    <ligand>
        <name>GTP</name>
        <dbReference type="ChEBI" id="CHEBI:37565"/>
    </ligand>
</feature>
<feature type="binding site" evidence="12">
    <location>
        <position position="161"/>
    </location>
    <ligand>
        <name>GTP</name>
        <dbReference type="ChEBI" id="CHEBI:37565"/>
    </ligand>
</feature>
<feature type="binding site" evidence="12">
    <location>
        <position position="276"/>
    </location>
    <ligand>
        <name>[4Fe-4S] cluster</name>
        <dbReference type="ChEBI" id="CHEBI:49883"/>
        <label>2</label>
        <note>4Fe-4S-substrate</note>
    </ligand>
</feature>
<proteinExistence type="inferred from homology"/>
<dbReference type="PANTHER" id="PTHR22960:SF0">
    <property type="entry name" value="MOLYBDENUM COFACTOR BIOSYNTHESIS PROTEIN 1"/>
    <property type="match status" value="1"/>
</dbReference>
<dbReference type="NCBIfam" id="TIGR02666">
    <property type="entry name" value="moaA"/>
    <property type="match status" value="1"/>
</dbReference>
<feature type="binding site" evidence="12">
    <location>
        <position position="100"/>
    </location>
    <ligand>
        <name>GTP</name>
        <dbReference type="ChEBI" id="CHEBI:37565"/>
    </ligand>
</feature>
<keyword evidence="6 12" id="KW-0408">Iron</keyword>
<dbReference type="InterPro" id="IPR013483">
    <property type="entry name" value="MoaA"/>
</dbReference>
<evidence type="ECO:0000313" key="14">
    <source>
        <dbReference type="EMBL" id="GLC89025.1"/>
    </source>
</evidence>
<dbReference type="HAMAP" id="MF_01225_B">
    <property type="entry name" value="MoaA_B"/>
    <property type="match status" value="1"/>
</dbReference>
<feature type="binding site" evidence="12">
    <location>
        <position position="69"/>
    </location>
    <ligand>
        <name>GTP</name>
        <dbReference type="ChEBI" id="CHEBI:37565"/>
    </ligand>
</feature>
<comment type="catalytic activity">
    <reaction evidence="11 12">
        <text>GTP + AH2 + S-adenosyl-L-methionine = (8S)-3',8-cyclo-7,8-dihydroguanosine 5'-triphosphate + 5'-deoxyadenosine + L-methionine + A + H(+)</text>
        <dbReference type="Rhea" id="RHEA:49576"/>
        <dbReference type="ChEBI" id="CHEBI:13193"/>
        <dbReference type="ChEBI" id="CHEBI:15378"/>
        <dbReference type="ChEBI" id="CHEBI:17319"/>
        <dbReference type="ChEBI" id="CHEBI:17499"/>
        <dbReference type="ChEBI" id="CHEBI:37565"/>
        <dbReference type="ChEBI" id="CHEBI:57844"/>
        <dbReference type="ChEBI" id="CHEBI:59789"/>
        <dbReference type="ChEBI" id="CHEBI:131766"/>
        <dbReference type="EC" id="4.1.99.22"/>
    </reaction>
</comment>
<dbReference type="SFLD" id="SFLDG01386">
    <property type="entry name" value="main_SPASM_domain-containing"/>
    <property type="match status" value="1"/>
</dbReference>
<dbReference type="SUPFAM" id="SSF102114">
    <property type="entry name" value="Radical SAM enzymes"/>
    <property type="match status" value="1"/>
</dbReference>
<feature type="binding site" evidence="12">
    <location>
        <position position="195"/>
    </location>
    <ligand>
        <name>S-adenosyl-L-methionine</name>
        <dbReference type="ChEBI" id="CHEBI:59789"/>
    </ligand>
</feature>
<keyword evidence="10 12" id="KW-0456">Lyase</keyword>
<feature type="binding site" evidence="12">
    <location>
        <position position="124"/>
    </location>
    <ligand>
        <name>S-adenosyl-L-methionine</name>
        <dbReference type="ChEBI" id="CHEBI:59789"/>
    </ligand>
</feature>
<evidence type="ECO:0000256" key="11">
    <source>
        <dbReference type="ARBA" id="ARBA00048697"/>
    </source>
</evidence>
<dbReference type="InterPro" id="IPR007197">
    <property type="entry name" value="rSAM"/>
</dbReference>
<comment type="similarity">
    <text evidence="12">Belongs to the radical SAM superfamily. MoaA family.</text>
</comment>
<feature type="binding site" evidence="12">
    <location>
        <position position="15"/>
    </location>
    <ligand>
        <name>GTP</name>
        <dbReference type="ChEBI" id="CHEBI:37565"/>
    </ligand>
</feature>
<evidence type="ECO:0000256" key="5">
    <source>
        <dbReference type="ARBA" id="ARBA00022741"/>
    </source>
</evidence>
<reference evidence="14" key="1">
    <citation type="submission" date="2022-08" db="EMBL/GenBank/DDBJ databases">
        <title>Draft genome sequence of Lysinibacillus sp. strain KH24.</title>
        <authorList>
            <person name="Kanbe H."/>
            <person name="Itoh H."/>
        </authorList>
    </citation>
    <scope>NUCLEOTIDE SEQUENCE</scope>
    <source>
        <strain evidence="14">KH24</strain>
    </source>
</reference>
<evidence type="ECO:0000256" key="8">
    <source>
        <dbReference type="ARBA" id="ARBA00023134"/>
    </source>
</evidence>
<dbReference type="EC" id="4.1.99.22" evidence="1 12"/>
<accession>A0ABQ5NKZ3</accession>
<dbReference type="InterPro" id="IPR050105">
    <property type="entry name" value="MoCo_biosynth_MoaA/MoaC"/>
</dbReference>
<comment type="subunit">
    <text evidence="12">Monomer and homodimer.</text>
</comment>
<evidence type="ECO:0000256" key="2">
    <source>
        <dbReference type="ARBA" id="ARBA00022485"/>
    </source>
</evidence>
<feature type="binding site" evidence="12">
    <location>
        <position position="28"/>
    </location>
    <ligand>
        <name>S-adenosyl-L-methionine</name>
        <dbReference type="ChEBI" id="CHEBI:59789"/>
    </ligand>
</feature>
<dbReference type="InterPro" id="IPR000385">
    <property type="entry name" value="MoaA_NifB_PqqE_Fe-S-bd_CS"/>
</dbReference>
<keyword evidence="4 12" id="KW-0479">Metal-binding</keyword>
<feature type="binding site" evidence="12">
    <location>
        <position position="22"/>
    </location>
    <ligand>
        <name>[4Fe-4S] cluster</name>
        <dbReference type="ChEBI" id="CHEBI:49883"/>
        <label>1</label>
        <note>4Fe-4S-S-AdoMet</note>
    </ligand>
</feature>
<comment type="pathway">
    <text evidence="12">Cofactor biosynthesis; molybdopterin biosynthesis.</text>
</comment>
<dbReference type="Pfam" id="PF06463">
    <property type="entry name" value="Mob_synth_C"/>
    <property type="match status" value="1"/>
</dbReference>
<keyword evidence="7 12" id="KW-0411">Iron-sulfur</keyword>
<dbReference type="InterPro" id="IPR040064">
    <property type="entry name" value="MoaA-like"/>
</dbReference>
<evidence type="ECO:0000256" key="12">
    <source>
        <dbReference type="HAMAP-Rule" id="MF_01225"/>
    </source>
</evidence>
<comment type="caution">
    <text evidence="14">The sequence shown here is derived from an EMBL/GenBank/DDBJ whole genome shotgun (WGS) entry which is preliminary data.</text>
</comment>
<sequence length="335" mass="38295">MTIQDQLNRPMKDLRISVTDRCNFRCSYCMPKEIFGDDYVFLPKDELLTFEEITRLVNIFAQLGVKKIRLTGGEPLMRRNIHELVSQLTQLQGIEDIGLTTNGVLLKQYGEKLRNAGLKRINVSLDALDGQLFGQMNGRGIQPALILEHIQLAQQLGFHIKVNMVVQKHVNEQEIIPMARYFKKRGIVLRFIEFMDVGNDNGWSFAKVVTKQEIVSLLQQEFDLEAVELDYFGEVAKRYRYQDDGVQVGFITSVSESFCSSCTRARLSSNGKFYTCLFASDGLDLRALIREGATDAELRAAIVDVWEHRTDRYSDERTAQTKKNRTKINMSYIGG</sequence>
<keyword evidence="9 12" id="KW-0501">Molybdenum cofactor biosynthesis</keyword>
<comment type="cofactor">
    <cofactor evidence="12">
        <name>[4Fe-4S] cluster</name>
        <dbReference type="ChEBI" id="CHEBI:49883"/>
    </cofactor>
    <text evidence="12">Binds 2 [4Fe-4S] clusters. Binds 1 [4Fe-4S] cluster coordinated with 3 cysteines and an exchangeable S-adenosyl-L-methionine and 1 [4Fe-4S] cluster coordinated with 3 cysteines and the GTP-derived substrate.</text>
</comment>
<dbReference type="PROSITE" id="PS01305">
    <property type="entry name" value="MOAA_NIFB_PQQE"/>
    <property type="match status" value="1"/>
</dbReference>
<organism evidence="14 15">
    <name type="scientific">Lysinibacillus piscis</name>
    <dbReference type="NCBI Taxonomy" id="2518931"/>
    <lineage>
        <taxon>Bacteria</taxon>
        <taxon>Bacillati</taxon>
        <taxon>Bacillota</taxon>
        <taxon>Bacilli</taxon>
        <taxon>Bacillales</taxon>
        <taxon>Bacillaceae</taxon>
        <taxon>Lysinibacillus</taxon>
    </lineage>
</organism>
<evidence type="ECO:0000256" key="6">
    <source>
        <dbReference type="ARBA" id="ARBA00023004"/>
    </source>
</evidence>
<evidence type="ECO:0000259" key="13">
    <source>
        <dbReference type="PROSITE" id="PS51918"/>
    </source>
</evidence>